<dbReference type="Proteomes" id="UP000281474">
    <property type="component" value="Unassembled WGS sequence"/>
</dbReference>
<name>A0A3L8PV05_9GAMM</name>
<dbReference type="Gene3D" id="1.10.150.130">
    <property type="match status" value="1"/>
</dbReference>
<dbReference type="InterPro" id="IPR010998">
    <property type="entry name" value="Integrase_recombinase_N"/>
</dbReference>
<dbReference type="GO" id="GO:0006310">
    <property type="term" value="P:DNA recombination"/>
    <property type="evidence" value="ECO:0007669"/>
    <property type="project" value="UniProtKB-KW"/>
</dbReference>
<evidence type="ECO:0000256" key="3">
    <source>
        <dbReference type="ARBA" id="ARBA00023125"/>
    </source>
</evidence>
<gene>
    <name evidence="6" type="ORF">D5018_17510</name>
</gene>
<dbReference type="InterPro" id="IPR013762">
    <property type="entry name" value="Integrase-like_cat_sf"/>
</dbReference>
<dbReference type="InterPro" id="IPR011010">
    <property type="entry name" value="DNA_brk_join_enz"/>
</dbReference>
<reference evidence="6 7" key="1">
    <citation type="submission" date="2018-09" db="EMBL/GenBank/DDBJ databases">
        <title>Phylogeny of the Shewanellaceae, and recommendation for two new genera, Pseudoshewanella and Parashewanella.</title>
        <authorList>
            <person name="Wang G."/>
        </authorList>
    </citation>
    <scope>NUCLEOTIDE SEQUENCE [LARGE SCALE GENOMIC DNA]</scope>
    <source>
        <strain evidence="6 7">C51</strain>
    </source>
</reference>
<dbReference type="PROSITE" id="PS51898">
    <property type="entry name" value="TYR_RECOMBINASE"/>
    <property type="match status" value="1"/>
</dbReference>
<organism evidence="6 7">
    <name type="scientific">Parashewanella curva</name>
    <dbReference type="NCBI Taxonomy" id="2338552"/>
    <lineage>
        <taxon>Bacteria</taxon>
        <taxon>Pseudomonadati</taxon>
        <taxon>Pseudomonadota</taxon>
        <taxon>Gammaproteobacteria</taxon>
        <taxon>Alteromonadales</taxon>
        <taxon>Shewanellaceae</taxon>
        <taxon>Parashewanella</taxon>
    </lineage>
</organism>
<keyword evidence="7" id="KW-1185">Reference proteome</keyword>
<evidence type="ECO:0000259" key="5">
    <source>
        <dbReference type="PROSITE" id="PS51898"/>
    </source>
</evidence>
<dbReference type="SUPFAM" id="SSF56349">
    <property type="entry name" value="DNA breaking-rejoining enzymes"/>
    <property type="match status" value="1"/>
</dbReference>
<comment type="similarity">
    <text evidence="1">Belongs to the 'phage' integrase family.</text>
</comment>
<keyword evidence="4" id="KW-0233">DNA recombination</keyword>
<evidence type="ECO:0000313" key="7">
    <source>
        <dbReference type="Proteomes" id="UP000281474"/>
    </source>
</evidence>
<protein>
    <submittedName>
        <fullName evidence="6">DUF4102 domain-containing protein</fullName>
    </submittedName>
</protein>
<evidence type="ECO:0000256" key="4">
    <source>
        <dbReference type="ARBA" id="ARBA00023172"/>
    </source>
</evidence>
<dbReference type="PANTHER" id="PTHR30629:SF2">
    <property type="entry name" value="PROPHAGE INTEGRASE INTS-RELATED"/>
    <property type="match status" value="1"/>
</dbReference>
<dbReference type="InterPro" id="IPR050808">
    <property type="entry name" value="Phage_Integrase"/>
</dbReference>
<comment type="caution">
    <text evidence="6">The sequence shown here is derived from an EMBL/GenBank/DDBJ whole genome shotgun (WGS) entry which is preliminary data.</text>
</comment>
<dbReference type="RefSeq" id="WP_121840283.1">
    <property type="nucleotide sequence ID" value="NZ_ML014823.1"/>
</dbReference>
<dbReference type="AlphaFoldDB" id="A0A3L8PV05"/>
<evidence type="ECO:0000313" key="6">
    <source>
        <dbReference type="EMBL" id="RLV58413.1"/>
    </source>
</evidence>
<accession>A0A3L8PV05</accession>
<dbReference type="GO" id="GO:0003677">
    <property type="term" value="F:DNA binding"/>
    <property type="evidence" value="ECO:0007669"/>
    <property type="project" value="UniProtKB-KW"/>
</dbReference>
<dbReference type="CDD" id="cd00801">
    <property type="entry name" value="INT_P4_C"/>
    <property type="match status" value="1"/>
</dbReference>
<keyword evidence="2" id="KW-0229">DNA integration</keyword>
<dbReference type="InterPro" id="IPR025166">
    <property type="entry name" value="Integrase_DNA_bind_dom"/>
</dbReference>
<dbReference type="EMBL" id="QZEI01000074">
    <property type="protein sequence ID" value="RLV58413.1"/>
    <property type="molecule type" value="Genomic_DNA"/>
</dbReference>
<dbReference type="Pfam" id="PF13356">
    <property type="entry name" value="Arm-DNA-bind_3"/>
    <property type="match status" value="1"/>
</dbReference>
<evidence type="ECO:0000256" key="2">
    <source>
        <dbReference type="ARBA" id="ARBA00022908"/>
    </source>
</evidence>
<dbReference type="InterPro" id="IPR002104">
    <property type="entry name" value="Integrase_catalytic"/>
</dbReference>
<dbReference type="Gene3D" id="1.10.443.10">
    <property type="entry name" value="Intergrase catalytic core"/>
    <property type="match status" value="1"/>
</dbReference>
<dbReference type="PANTHER" id="PTHR30629">
    <property type="entry name" value="PROPHAGE INTEGRASE"/>
    <property type="match status" value="1"/>
</dbReference>
<dbReference type="Gene3D" id="3.30.160.390">
    <property type="entry name" value="Integrase, DNA-binding domain"/>
    <property type="match status" value="1"/>
</dbReference>
<dbReference type="Pfam" id="PF00589">
    <property type="entry name" value="Phage_integrase"/>
    <property type="match status" value="1"/>
</dbReference>
<dbReference type="GO" id="GO:0015074">
    <property type="term" value="P:DNA integration"/>
    <property type="evidence" value="ECO:0007669"/>
    <property type="project" value="UniProtKB-KW"/>
</dbReference>
<dbReference type="InterPro" id="IPR038488">
    <property type="entry name" value="Integrase_DNA-bd_sf"/>
</dbReference>
<dbReference type="OrthoDB" id="9795573at2"/>
<feature type="domain" description="Tyr recombinase" evidence="5">
    <location>
        <begin position="202"/>
        <end position="387"/>
    </location>
</feature>
<evidence type="ECO:0000256" key="1">
    <source>
        <dbReference type="ARBA" id="ARBA00008857"/>
    </source>
</evidence>
<keyword evidence="3" id="KW-0238">DNA-binding</keyword>
<sequence>MSLSDMWLRSVHGKTQEEVIEKADRDGLSVRVSKLGKLTFQVRYRVGNKPARVAIGKYPSLTLKQAREETIRLKAEIDKGNDPRIVKKLEKKANLEVITVNDLFDMWFDAYCSRHYKHPNEAKRNFSKHIAPALGNLPFDKISIHQWYSHFEKLARNYSTTTKSCLTICKSMAQWGIKRKLIEANPLLEIRASSDLKVKNNKVERILSDEEIRLLYRYLEESEMKQSNKVLLQLLLHFGCRGGELRFAKPKDFDFKSKKWTVPVENHKAGKYTGKPLVRPIIDDVADLIKPLIKKCKTEYLFPAGNGEQMSRETLVAMPRLILKWYARRDIEFEKWTIHDLRRSMRTRMSKLIAVDVAEIMLGHTLSEIRVIYDRYDYHEEQWQGYTAWWLKLQSILDPNEPDNVVPFRMRKK</sequence>
<proteinExistence type="inferred from homology"/>